<feature type="non-terminal residue" evidence="4">
    <location>
        <position position="1"/>
    </location>
</feature>
<reference evidence="4" key="1">
    <citation type="submission" date="2021-03" db="EMBL/GenBank/DDBJ databases">
        <authorList>
            <person name="Tran Van P."/>
        </authorList>
    </citation>
    <scope>NUCLEOTIDE SEQUENCE</scope>
</reference>
<comment type="caution">
    <text evidence="4">The sequence shown here is derived from an EMBL/GenBank/DDBJ whole genome shotgun (WGS) entry which is preliminary data.</text>
</comment>
<evidence type="ECO:0000259" key="3">
    <source>
        <dbReference type="Pfam" id="PF03914"/>
    </source>
</evidence>
<sequence length="162" mass="18074">LVGRNHGDLLIVLQTLDTVLIRRRKKISQQRVLAFTKRLATMSTQLLHNGALGCLALIKTVMQLNKSVDILLDPDSSIGQGIYFPELDEPEYCNANSTALWELLPLRVFSITVIIDITVVYACYLIISIINIIQRCPALFPDPLYLIISIINIIQTVSSPVS</sequence>
<keyword evidence="2" id="KW-0812">Transmembrane</keyword>
<dbReference type="EMBL" id="CAJPIN010004085">
    <property type="protein sequence ID" value="CAG2056598.1"/>
    <property type="molecule type" value="Genomic_DNA"/>
</dbReference>
<evidence type="ECO:0000313" key="4">
    <source>
        <dbReference type="EMBL" id="CAG2056598.1"/>
    </source>
</evidence>
<dbReference type="PANTHER" id="PTHR14428:SF5">
    <property type="entry name" value="NUCLEOLAR COMPLEX PROTEIN 3 HOMOLOG"/>
    <property type="match status" value="1"/>
</dbReference>
<proteinExistence type="inferred from homology"/>
<evidence type="ECO:0000313" key="5">
    <source>
        <dbReference type="Proteomes" id="UP001153148"/>
    </source>
</evidence>
<gene>
    <name evidence="4" type="ORF">TPAB3V08_LOCUS3587</name>
</gene>
<keyword evidence="5" id="KW-1185">Reference proteome</keyword>
<feature type="transmembrane region" description="Helical" evidence="2">
    <location>
        <begin position="108"/>
        <end position="132"/>
    </location>
</feature>
<name>A0ABN7NTW3_TIMPD</name>
<evidence type="ECO:0000256" key="1">
    <source>
        <dbReference type="ARBA" id="ARBA00007797"/>
    </source>
</evidence>
<dbReference type="Pfam" id="PF03914">
    <property type="entry name" value="CBF"/>
    <property type="match status" value="1"/>
</dbReference>
<organism evidence="4 5">
    <name type="scientific">Timema podura</name>
    <name type="common">Walking stick</name>
    <dbReference type="NCBI Taxonomy" id="61482"/>
    <lineage>
        <taxon>Eukaryota</taxon>
        <taxon>Metazoa</taxon>
        <taxon>Ecdysozoa</taxon>
        <taxon>Arthropoda</taxon>
        <taxon>Hexapoda</taxon>
        <taxon>Insecta</taxon>
        <taxon>Pterygota</taxon>
        <taxon>Neoptera</taxon>
        <taxon>Polyneoptera</taxon>
        <taxon>Phasmatodea</taxon>
        <taxon>Timematodea</taxon>
        <taxon>Timematoidea</taxon>
        <taxon>Timematidae</taxon>
        <taxon>Timema</taxon>
    </lineage>
</organism>
<dbReference type="InterPro" id="IPR005612">
    <property type="entry name" value="CCAAT-binding_factor"/>
</dbReference>
<dbReference type="InterPro" id="IPR016903">
    <property type="entry name" value="Nucleolar_cplx-assoc_3"/>
</dbReference>
<accession>A0ABN7NTW3</accession>
<keyword evidence="2" id="KW-0472">Membrane</keyword>
<keyword evidence="2" id="KW-1133">Transmembrane helix</keyword>
<protein>
    <recommendedName>
        <fullName evidence="3">CCAAT-binding factor domain-containing protein</fullName>
    </recommendedName>
</protein>
<comment type="similarity">
    <text evidence="1">Belongs to the CBF/MAK21 family.</text>
</comment>
<feature type="domain" description="CCAAT-binding factor" evidence="3">
    <location>
        <begin position="12"/>
        <end position="107"/>
    </location>
</feature>
<evidence type="ECO:0000256" key="2">
    <source>
        <dbReference type="SAM" id="Phobius"/>
    </source>
</evidence>
<dbReference type="PANTHER" id="PTHR14428">
    <property type="entry name" value="NUCLEOLAR COMPLEX PROTEIN 3"/>
    <property type="match status" value="1"/>
</dbReference>
<dbReference type="Proteomes" id="UP001153148">
    <property type="component" value="Unassembled WGS sequence"/>
</dbReference>